<dbReference type="PATRIC" id="fig|1727163.4.peg.2972"/>
<keyword evidence="5" id="KW-1185">Reference proteome</keyword>
<accession>A0A142ER36</accession>
<feature type="domain" description="Polysaccharide export protein N-terminal" evidence="2">
    <location>
        <begin position="151"/>
        <end position="216"/>
    </location>
</feature>
<dbReference type="InterPro" id="IPR049712">
    <property type="entry name" value="Poly_export"/>
</dbReference>
<sequence length="867" mass="95786">MKTILRQIFTVALVVLGVQFSLHAQNLSNLRDLKVDNLSDAQLEQLVKRAEASGLNQSQLEALAREQGLSSIELGKLRARLNGFRPASQNSSLNSFNGKGRRGELFEIGQSFDSLSLSDPYYDLTPFQKKIFGFKVFHNRNLDFNPSLNIPTPSNYVIGAGDQLLLDVYGASQQSFDLTVSPEGRIFIPNVGPVQVGGNTIEAAIARLKNSLGRIYSGLLGGNPNTFLQVRLGNIRSIKVAMVGELANPGTYTLPSFASVFNGLYAAGGPNENGAFRNIQVYRNNRLVATVDVYEVLINGNQNSNITLQDNDVVIVPPVQTRVEVIGPVRREGLFEVKQGESVNDLLKFSGGFSAQAYAKRITIRRFDENSKKVLDVPEESFGRFDLKDGDEIIIGEILDRFSNRVQISGAVVREGEFALEDGLTIKSLLEKAEGLKPEAFATRATLYRTNTDLTLAAESIDLAGIISGELPDVRLQNEDLLFVPSRYDIQEEFFVKISGDVNLPGTYPFASNMTVGDLILRSGGLLQSASNSSIEIARRSRDASSGKIAEILTLTVNSDLSLSEDEINVSLKPFDHIFIRRSPGFEREQLVSVTGEVVFPGEFAISNANERISDVIKRAGGVNQFAYPKGASLIRRTVYFKTKTDDEIKAEILKEIRTKLNPEKNRPGNQAEQLLFERLDEKITEAERIRIENEQRLAEERLNQNLLLDSAYLDSAVTRSRFKEQDLVGIDLEAILKNPGGPEDLFLQEGDIIQIPKELQTVRIVGEVLLPTTSRYIKTQGLKAYISRAGGFSEKARRSKSYVVYANGDAKRTHSVFGIKFYPTIEPGAEIVVPEKPQRERMSAAGWIGIASSLATLGILIERLVQ</sequence>
<dbReference type="Pfam" id="PF02563">
    <property type="entry name" value="Poly_export"/>
    <property type="match status" value="1"/>
</dbReference>
<feature type="domain" description="Soluble ligand binding" evidence="3">
    <location>
        <begin position="239"/>
        <end position="284"/>
    </location>
</feature>
<dbReference type="InterPro" id="IPR003715">
    <property type="entry name" value="Poly_export_N"/>
</dbReference>
<evidence type="ECO:0000259" key="2">
    <source>
        <dbReference type="Pfam" id="PF02563"/>
    </source>
</evidence>
<name>A0A142ER36_9BACT</name>
<evidence type="ECO:0000259" key="3">
    <source>
        <dbReference type="Pfam" id="PF10531"/>
    </source>
</evidence>
<evidence type="ECO:0000313" key="4">
    <source>
        <dbReference type="EMBL" id="AMQ57591.1"/>
    </source>
</evidence>
<dbReference type="Gene3D" id="3.10.560.10">
    <property type="entry name" value="Outer membrane lipoprotein wza domain like"/>
    <property type="match status" value="6"/>
</dbReference>
<dbReference type="Pfam" id="PF10531">
    <property type="entry name" value="SLBB"/>
    <property type="match status" value="5"/>
</dbReference>
<dbReference type="Gene3D" id="3.30.1950.10">
    <property type="entry name" value="wza like domain"/>
    <property type="match status" value="1"/>
</dbReference>
<reference evidence="5" key="1">
    <citation type="submission" date="2015-09" db="EMBL/GenBank/DDBJ databases">
        <title>Complete sequence of Algoriphagus sp. M8-2.</title>
        <authorList>
            <person name="Shintani M."/>
        </authorList>
    </citation>
    <scope>NUCLEOTIDE SEQUENCE [LARGE SCALE GENOMIC DNA]</scope>
    <source>
        <strain evidence="5">M8-2</strain>
    </source>
</reference>
<feature type="domain" description="Soluble ligand binding" evidence="3">
    <location>
        <begin position="592"/>
        <end position="637"/>
    </location>
</feature>
<proteinExistence type="predicted"/>
<dbReference type="EMBL" id="CP012836">
    <property type="protein sequence ID" value="AMQ57591.1"/>
    <property type="molecule type" value="Genomic_DNA"/>
</dbReference>
<keyword evidence="1" id="KW-0732">Signal</keyword>
<evidence type="ECO:0000313" key="5">
    <source>
        <dbReference type="Proteomes" id="UP000073816"/>
    </source>
</evidence>
<dbReference type="KEGG" id="alm:AO498_14165"/>
<feature type="domain" description="Soluble ligand binding" evidence="3">
    <location>
        <begin position="496"/>
        <end position="546"/>
    </location>
</feature>
<dbReference type="PANTHER" id="PTHR33619">
    <property type="entry name" value="POLYSACCHARIDE EXPORT PROTEIN GFCE-RELATED"/>
    <property type="match status" value="1"/>
</dbReference>
<dbReference type="STRING" id="1727163.AO498_14165"/>
<dbReference type="Proteomes" id="UP000073816">
    <property type="component" value="Chromosome"/>
</dbReference>
<dbReference type="GO" id="GO:0015159">
    <property type="term" value="F:polysaccharide transmembrane transporter activity"/>
    <property type="evidence" value="ECO:0007669"/>
    <property type="project" value="InterPro"/>
</dbReference>
<reference evidence="4 5" key="2">
    <citation type="journal article" date="2016" name="Genome Announc.">
        <title>Complete Genome Sequence of Algoriphagus sp. Strain M8-2, Isolated from a Brackish Lake.</title>
        <authorList>
            <person name="Muraguchi Y."/>
            <person name="Kushimoto K."/>
            <person name="Ohtsubo Y."/>
            <person name="Suzuki T."/>
            <person name="Dohra H."/>
            <person name="Kimbara K."/>
            <person name="Shintani M."/>
        </authorList>
    </citation>
    <scope>NUCLEOTIDE SEQUENCE [LARGE SCALE GENOMIC DNA]</scope>
    <source>
        <strain evidence="4 5">M8-2</strain>
    </source>
</reference>
<gene>
    <name evidence="4" type="ORF">AO498_14165</name>
</gene>
<dbReference type="PANTHER" id="PTHR33619:SF3">
    <property type="entry name" value="POLYSACCHARIDE EXPORT PROTEIN GFCE-RELATED"/>
    <property type="match status" value="1"/>
</dbReference>
<protein>
    <submittedName>
        <fullName evidence="4">Polysaccharide biosynthesis protein</fullName>
    </submittedName>
</protein>
<feature type="domain" description="Soluble ligand binding" evidence="3">
    <location>
        <begin position="323"/>
        <end position="369"/>
    </location>
</feature>
<organism evidence="4 5">
    <name type="scientific">Algoriphagus sanaruensis</name>
    <dbReference type="NCBI Taxonomy" id="1727163"/>
    <lineage>
        <taxon>Bacteria</taxon>
        <taxon>Pseudomonadati</taxon>
        <taxon>Bacteroidota</taxon>
        <taxon>Cytophagia</taxon>
        <taxon>Cytophagales</taxon>
        <taxon>Cyclobacteriaceae</taxon>
        <taxon>Algoriphagus</taxon>
    </lineage>
</organism>
<evidence type="ECO:0000256" key="1">
    <source>
        <dbReference type="ARBA" id="ARBA00022729"/>
    </source>
</evidence>
<dbReference type="InterPro" id="IPR019554">
    <property type="entry name" value="Soluble_ligand-bd"/>
</dbReference>
<feature type="domain" description="Soluble ligand binding" evidence="3">
    <location>
        <begin position="405"/>
        <end position="450"/>
    </location>
</feature>
<dbReference type="AlphaFoldDB" id="A0A142ER36"/>